<dbReference type="InterPro" id="IPR036396">
    <property type="entry name" value="Cyt_P450_sf"/>
</dbReference>
<dbReference type="PANTHER" id="PTHR47951">
    <property type="entry name" value="OS08G0547900 PROTEIN"/>
    <property type="match status" value="1"/>
</dbReference>
<evidence type="ECO:0008006" key="13">
    <source>
        <dbReference type="Google" id="ProtNLM"/>
    </source>
</evidence>
<dbReference type="GO" id="GO:0016705">
    <property type="term" value="F:oxidoreductase activity, acting on paired donors, with incorporation or reduction of molecular oxygen"/>
    <property type="evidence" value="ECO:0007669"/>
    <property type="project" value="InterPro"/>
</dbReference>
<evidence type="ECO:0000256" key="3">
    <source>
        <dbReference type="ARBA" id="ARBA00022617"/>
    </source>
</evidence>
<keyword evidence="6 8" id="KW-0408">Iron</keyword>
<dbReference type="EMBL" id="JAATIP010000149">
    <property type="protein sequence ID" value="KAF4366612.1"/>
    <property type="molecule type" value="Genomic_DNA"/>
</dbReference>
<dbReference type="AlphaFoldDB" id="A0A7J6F7D0"/>
<evidence type="ECO:0000256" key="9">
    <source>
        <dbReference type="RuleBase" id="RU000461"/>
    </source>
</evidence>
<dbReference type="GO" id="GO:0005506">
    <property type="term" value="F:iron ion binding"/>
    <property type="evidence" value="ECO:0007669"/>
    <property type="project" value="InterPro"/>
</dbReference>
<dbReference type="InterPro" id="IPR002401">
    <property type="entry name" value="Cyt_P450_E_grp-I"/>
</dbReference>
<keyword evidence="5 9" id="KW-0560">Oxidoreductase</keyword>
<reference evidence="11 12" key="1">
    <citation type="journal article" date="2020" name="bioRxiv">
        <title>Sequence and annotation of 42 cannabis genomes reveals extensive copy number variation in cannabinoid synthesis and pathogen resistance genes.</title>
        <authorList>
            <person name="Mckernan K.J."/>
            <person name="Helbert Y."/>
            <person name="Kane L.T."/>
            <person name="Ebling H."/>
            <person name="Zhang L."/>
            <person name="Liu B."/>
            <person name="Eaton Z."/>
            <person name="Mclaughlin S."/>
            <person name="Kingan S."/>
            <person name="Baybayan P."/>
            <person name="Concepcion G."/>
            <person name="Jordan M."/>
            <person name="Riva A."/>
            <person name="Barbazuk W."/>
            <person name="Harkins T."/>
        </authorList>
    </citation>
    <scope>NUCLEOTIDE SEQUENCE [LARGE SCALE GENOMIC DNA]</scope>
    <source>
        <strain evidence="12">cv. Jamaican Lion 4</strain>
        <tissue evidence="11">Leaf</tissue>
    </source>
</reference>
<evidence type="ECO:0000256" key="4">
    <source>
        <dbReference type="ARBA" id="ARBA00022723"/>
    </source>
</evidence>
<keyword evidence="10" id="KW-1133">Transmembrane helix</keyword>
<gene>
    <name evidence="11" type="ORF">F8388_004276</name>
</gene>
<comment type="cofactor">
    <cofactor evidence="1 8">
        <name>heme</name>
        <dbReference type="ChEBI" id="CHEBI:30413"/>
    </cofactor>
</comment>
<keyword evidence="10" id="KW-0812">Transmembrane</keyword>
<evidence type="ECO:0000256" key="10">
    <source>
        <dbReference type="SAM" id="Phobius"/>
    </source>
</evidence>
<dbReference type="PRINTS" id="PR00463">
    <property type="entry name" value="EP450I"/>
</dbReference>
<evidence type="ECO:0000256" key="5">
    <source>
        <dbReference type="ARBA" id="ARBA00023002"/>
    </source>
</evidence>
<keyword evidence="4 8" id="KW-0479">Metal-binding</keyword>
<feature type="transmembrane region" description="Helical" evidence="10">
    <location>
        <begin position="6"/>
        <end position="30"/>
    </location>
</feature>
<comment type="caution">
    <text evidence="11">The sequence shown here is derived from an EMBL/GenBank/DDBJ whole genome shotgun (WGS) entry which is preliminary data.</text>
</comment>
<dbReference type="PRINTS" id="PR00385">
    <property type="entry name" value="P450"/>
</dbReference>
<dbReference type="InterPro" id="IPR017972">
    <property type="entry name" value="Cyt_P450_CS"/>
</dbReference>
<dbReference type="Pfam" id="PF00067">
    <property type="entry name" value="p450"/>
    <property type="match status" value="1"/>
</dbReference>
<dbReference type="GO" id="GO:0004497">
    <property type="term" value="F:monooxygenase activity"/>
    <property type="evidence" value="ECO:0007669"/>
    <property type="project" value="UniProtKB-KW"/>
</dbReference>
<keyword evidence="3 8" id="KW-0349">Heme</keyword>
<evidence type="ECO:0000256" key="8">
    <source>
        <dbReference type="PIRSR" id="PIRSR602401-1"/>
    </source>
</evidence>
<evidence type="ECO:0000256" key="6">
    <source>
        <dbReference type="ARBA" id="ARBA00023004"/>
    </source>
</evidence>
<dbReference type="GO" id="GO:0020037">
    <property type="term" value="F:heme binding"/>
    <property type="evidence" value="ECO:0007669"/>
    <property type="project" value="InterPro"/>
</dbReference>
<dbReference type="Proteomes" id="UP000525078">
    <property type="component" value="Unassembled WGS sequence"/>
</dbReference>
<dbReference type="PROSITE" id="PS00086">
    <property type="entry name" value="CYTOCHROME_P450"/>
    <property type="match status" value="1"/>
</dbReference>
<sequence length="523" mass="58908">MLNNLVNYFGLQVFDILILFSVAAFALIWFRWTGKKLSSAPVARPLPPGPRGWPLVGYLPYLGEDLHIDLAALVDVYGPIYKFWMGTKLCVVVSSKELVSQVAKEKDTLFANRDMGVASTIISQGGHDIAFQDYGPDWKKLRKILVREMLSNTVMDDLIGLRREEMRKSVEDIKEKIDTPINIGLLTFQGTIRCIISMTIGSSLEGKDSIDAVLFYAAAEELVEMLGKPNISDVFPLLKWFDLQKIGRNVSRVNKVFQSVFDNAIAKQMKALNSKNSPIVKESKYKDLLTYLVERHHENKDKETQITIPEIKAVLTDLFVAATDTIATSVEWTMTELLRHPKVMNKVNEELKQIVGLNNIVEESHLPKLTYLSAVFKEALRVHPPGPFLIPRSAKETTIVGGYTIPKGSAIFLNVWAVQRDPSLWENPLEFIPERFLMGNNVDYNLTGNNSDYIPFGIGRRICPGVSLGEKMSLYTLASFLHHFDWKLPNDTELEISDRFGLVLKKKVALIAIPTPKISDNLV</sequence>
<keyword evidence="10" id="KW-0472">Membrane</keyword>
<dbReference type="SUPFAM" id="SSF48264">
    <property type="entry name" value="Cytochrome P450"/>
    <property type="match status" value="1"/>
</dbReference>
<evidence type="ECO:0000313" key="11">
    <source>
        <dbReference type="EMBL" id="KAF4366612.1"/>
    </source>
</evidence>
<dbReference type="Gene3D" id="1.10.630.10">
    <property type="entry name" value="Cytochrome P450"/>
    <property type="match status" value="1"/>
</dbReference>
<evidence type="ECO:0000256" key="1">
    <source>
        <dbReference type="ARBA" id="ARBA00001971"/>
    </source>
</evidence>
<dbReference type="PANTHER" id="PTHR47951:SF7">
    <property type="entry name" value="FLAVONOID 3',5'-HYDROXYLASE-LIKE ISOFORM X1"/>
    <property type="match status" value="1"/>
</dbReference>
<keyword evidence="7 9" id="KW-0503">Monooxygenase</keyword>
<feature type="binding site" description="axial binding residue" evidence="8">
    <location>
        <position position="463"/>
    </location>
    <ligand>
        <name>heme</name>
        <dbReference type="ChEBI" id="CHEBI:30413"/>
    </ligand>
    <ligandPart>
        <name>Fe</name>
        <dbReference type="ChEBI" id="CHEBI:18248"/>
    </ligandPart>
</feature>
<accession>A0A7J6F7D0</accession>
<dbReference type="InterPro" id="IPR001128">
    <property type="entry name" value="Cyt_P450"/>
</dbReference>
<organism evidence="11 12">
    <name type="scientific">Cannabis sativa</name>
    <name type="common">Hemp</name>
    <name type="synonym">Marijuana</name>
    <dbReference type="NCBI Taxonomy" id="3483"/>
    <lineage>
        <taxon>Eukaryota</taxon>
        <taxon>Viridiplantae</taxon>
        <taxon>Streptophyta</taxon>
        <taxon>Embryophyta</taxon>
        <taxon>Tracheophyta</taxon>
        <taxon>Spermatophyta</taxon>
        <taxon>Magnoliopsida</taxon>
        <taxon>eudicotyledons</taxon>
        <taxon>Gunneridae</taxon>
        <taxon>Pentapetalae</taxon>
        <taxon>rosids</taxon>
        <taxon>fabids</taxon>
        <taxon>Rosales</taxon>
        <taxon>Cannabaceae</taxon>
        <taxon>Cannabis</taxon>
    </lineage>
</organism>
<evidence type="ECO:0000313" key="12">
    <source>
        <dbReference type="Proteomes" id="UP000525078"/>
    </source>
</evidence>
<name>A0A7J6F7D0_CANSA</name>
<evidence type="ECO:0000256" key="2">
    <source>
        <dbReference type="ARBA" id="ARBA00010617"/>
    </source>
</evidence>
<dbReference type="FunFam" id="1.10.630.10:FF:000126">
    <property type="entry name" value="Predicted protein"/>
    <property type="match status" value="1"/>
</dbReference>
<evidence type="ECO:0000256" key="7">
    <source>
        <dbReference type="ARBA" id="ARBA00023033"/>
    </source>
</evidence>
<comment type="similarity">
    <text evidence="2 9">Belongs to the cytochrome P450 family.</text>
</comment>
<proteinExistence type="inferred from homology"/>
<protein>
    <recommendedName>
        <fullName evidence="13">Cytochrome P450</fullName>
    </recommendedName>
</protein>